<dbReference type="Proteomes" id="UP000190395">
    <property type="component" value="Unassembled WGS sequence"/>
</dbReference>
<sequence>MTLVIKNADNKLVEMIDAINKMSKKVYSYVKEDEYPAELVESIKSGEKEYNAAVKDGTLKTYATAQEAFADL</sequence>
<name>A0A1T4PK31_9SPIR</name>
<organism evidence="1 2">
    <name type="scientific">Treponema berlinense</name>
    <dbReference type="NCBI Taxonomy" id="225004"/>
    <lineage>
        <taxon>Bacteria</taxon>
        <taxon>Pseudomonadati</taxon>
        <taxon>Spirochaetota</taxon>
        <taxon>Spirochaetia</taxon>
        <taxon>Spirochaetales</taxon>
        <taxon>Treponemataceae</taxon>
        <taxon>Treponema</taxon>
    </lineage>
</organism>
<dbReference type="RefSeq" id="WP_078931367.1">
    <property type="nucleotide sequence ID" value="NZ_FUXC01000009.1"/>
</dbReference>
<accession>A0A1T4PK31</accession>
<dbReference type="GeneID" id="303367866"/>
<keyword evidence="2" id="KW-1185">Reference proteome</keyword>
<reference evidence="1 2" key="1">
    <citation type="submission" date="2017-02" db="EMBL/GenBank/DDBJ databases">
        <authorList>
            <person name="Peterson S.W."/>
        </authorList>
    </citation>
    <scope>NUCLEOTIDE SEQUENCE [LARGE SCALE GENOMIC DNA]</scope>
    <source>
        <strain evidence="1 2">ATCC BAA-909</strain>
    </source>
</reference>
<dbReference type="EMBL" id="FUXC01000009">
    <property type="protein sequence ID" value="SJZ91923.1"/>
    <property type="molecule type" value="Genomic_DNA"/>
</dbReference>
<gene>
    <name evidence="1" type="ORF">SAMN02745152_01634</name>
</gene>
<evidence type="ECO:0000313" key="2">
    <source>
        <dbReference type="Proteomes" id="UP000190395"/>
    </source>
</evidence>
<dbReference type="AlphaFoldDB" id="A0A1T4PK31"/>
<proteinExistence type="predicted"/>
<evidence type="ECO:0000313" key="1">
    <source>
        <dbReference type="EMBL" id="SJZ91923.1"/>
    </source>
</evidence>
<protein>
    <submittedName>
        <fullName evidence="1">Uncharacterized protein</fullName>
    </submittedName>
</protein>